<dbReference type="AlphaFoldDB" id="A0A6S7G6A8"/>
<evidence type="ECO:0000256" key="3">
    <source>
        <dbReference type="ARBA" id="ARBA00038968"/>
    </source>
</evidence>
<dbReference type="GO" id="GO:0047034">
    <property type="term" value="F:15-hydroxyicosatetraenoate dehydrogenase activity"/>
    <property type="evidence" value="ECO:0007669"/>
    <property type="project" value="UniProtKB-EC"/>
</dbReference>
<evidence type="ECO:0000256" key="19">
    <source>
        <dbReference type="ARBA" id="ARBA00048921"/>
    </source>
</evidence>
<dbReference type="Pfam" id="PF00106">
    <property type="entry name" value="adh_short"/>
    <property type="match status" value="1"/>
</dbReference>
<proteinExistence type="inferred from homology"/>
<comment type="function">
    <text evidence="8">Catalyzes the NAD-dependent dehydrogenation (oxidation) of a broad array of hydroxylated polyunsaturated fatty acids (mainly eicosanoids and docosanoids, including prostaglandins, lipoxins and resolvins), yielding their corresponding keto (oxo) metabolites. Decreases the levels of the pro-proliferative prostaglandins such as prostaglandin E2 (whose activity is increased in cancer because of an increase in the expression of cyclooxygenase 2) and generates oxo-fatty acid products that can profoundly influence cell function by abrogating pro-inflammatory cytokine expression. Converts resolvins E1, D1 and D2 to their oxo products, which represents a mode of resolvin inactivation. Resolvin E1 plays important roles during the resolution phase of acute inflammation, while resolvins D1 and D2 have a unique role in obesity-induced adipose inflammation.</text>
</comment>
<comment type="similarity">
    <text evidence="1">Belongs to the short-chain dehydrogenases/reductases (SDR) family.</text>
</comment>
<evidence type="ECO:0000256" key="5">
    <source>
        <dbReference type="ARBA" id="ARBA00040276"/>
    </source>
</evidence>
<dbReference type="PANTHER" id="PTHR44229:SF4">
    <property type="entry name" value="15-HYDROXYPROSTAGLANDIN DEHYDROGENASE [NAD(+)]"/>
    <property type="match status" value="1"/>
</dbReference>
<comment type="catalytic activity">
    <reaction evidence="11">
        <text>14-hydroxy-(4Z,7Z,10Z,12E,16Z,19Z)-docosahexaenoate + NAD(+) = 14-oxo-(4Z,7Z,10Z,12E,16Z,19Z)-docosahexaenoate + NADH + H(+)</text>
        <dbReference type="Rhea" id="RHEA:48952"/>
        <dbReference type="ChEBI" id="CHEBI:15378"/>
        <dbReference type="ChEBI" id="CHEBI:57540"/>
        <dbReference type="ChEBI" id="CHEBI:57945"/>
        <dbReference type="ChEBI" id="CHEBI:90866"/>
        <dbReference type="ChEBI" id="CHEBI:90867"/>
    </reaction>
    <physiologicalReaction direction="left-to-right" evidence="11">
        <dbReference type="Rhea" id="RHEA:48953"/>
    </physiologicalReaction>
</comment>
<comment type="caution">
    <text evidence="22">The sequence shown here is derived from an EMBL/GenBank/DDBJ whole genome shotgun (WGS) entry which is preliminary data.</text>
</comment>
<dbReference type="InterPro" id="IPR036291">
    <property type="entry name" value="NAD(P)-bd_dom_sf"/>
</dbReference>
<evidence type="ECO:0000256" key="18">
    <source>
        <dbReference type="ARBA" id="ARBA00048739"/>
    </source>
</evidence>
<dbReference type="EMBL" id="CACRXK020000749">
    <property type="protein sequence ID" value="CAB3984519.1"/>
    <property type="molecule type" value="Genomic_DNA"/>
</dbReference>
<comment type="catalytic activity">
    <reaction evidence="18">
        <text>prostaglandin E2 + NAD(+) = 15-oxoprostaglandin E2 + NADH + H(+)</text>
        <dbReference type="Rhea" id="RHEA:11876"/>
        <dbReference type="ChEBI" id="CHEBI:15378"/>
        <dbReference type="ChEBI" id="CHEBI:57400"/>
        <dbReference type="ChEBI" id="CHEBI:57540"/>
        <dbReference type="ChEBI" id="CHEBI:57945"/>
        <dbReference type="ChEBI" id="CHEBI:606564"/>
        <dbReference type="EC" id="1.1.1.141"/>
    </reaction>
    <physiologicalReaction direction="left-to-right" evidence="18">
        <dbReference type="Rhea" id="RHEA:11877"/>
    </physiologicalReaction>
</comment>
<organism evidence="22 23">
    <name type="scientific">Paramuricea clavata</name>
    <name type="common">Red gorgonian</name>
    <name type="synonym">Violescent sea-whip</name>
    <dbReference type="NCBI Taxonomy" id="317549"/>
    <lineage>
        <taxon>Eukaryota</taxon>
        <taxon>Metazoa</taxon>
        <taxon>Cnidaria</taxon>
        <taxon>Anthozoa</taxon>
        <taxon>Octocorallia</taxon>
        <taxon>Malacalcyonacea</taxon>
        <taxon>Plexauridae</taxon>
        <taxon>Paramuricea</taxon>
    </lineage>
</organism>
<comment type="catalytic activity">
    <reaction evidence="15">
        <text>resolvin D2 + NAD(+) = 7-oxoresolvin D2 + NADH + H(+)</text>
        <dbReference type="Rhea" id="RHEA:53584"/>
        <dbReference type="ChEBI" id="CHEBI:15378"/>
        <dbReference type="ChEBI" id="CHEBI:57540"/>
        <dbReference type="ChEBI" id="CHEBI:57945"/>
        <dbReference type="ChEBI" id="CHEBI:133367"/>
        <dbReference type="ChEBI" id="CHEBI:137497"/>
    </reaction>
    <physiologicalReaction direction="left-to-right" evidence="15">
        <dbReference type="Rhea" id="RHEA:53585"/>
    </physiologicalReaction>
</comment>
<evidence type="ECO:0000256" key="13">
    <source>
        <dbReference type="ARBA" id="ARBA00048144"/>
    </source>
</evidence>
<evidence type="ECO:0000256" key="11">
    <source>
        <dbReference type="ARBA" id="ARBA00048008"/>
    </source>
</evidence>
<accession>A0A6S7G6A8</accession>
<protein>
    <recommendedName>
        <fullName evidence="5">15-hydroxyprostaglandin dehydrogenase [NAD(+)]</fullName>
        <ecNumber evidence="3">1.1.1.141</ecNumber>
        <ecNumber evidence="4">1.1.1.232</ecNumber>
    </recommendedName>
    <alternativeName>
        <fullName evidence="7">Eicosanoid/docosanoid dehydrogenase [NAD(+)]</fullName>
    </alternativeName>
    <alternativeName>
        <fullName evidence="6">Prostaglandin dehydrogenase 1</fullName>
    </alternativeName>
</protein>
<evidence type="ECO:0000256" key="14">
    <source>
        <dbReference type="ARBA" id="ARBA00048170"/>
    </source>
</evidence>
<sequence length="255" mass="28149">MKLDGSVAVVTGGARGIGKAITKALLQNKAKVYFIDINMNVGKNTEKEFEDEFGQGMATFLECNVRDKEKFEGILSNIVKENGHLDILCNNAGIGHSDDVEKLVCINLAAVIEFTLLGVKYMGKNNGGHGGCIVNMASGAGGINSEEELIMMRAGFLYPTEQQFQTMFVCPRHPANLGEFWGNQSRTSACQYPEHRGKKKGVKNDRVVSVKIAREVQQMFAVIIPVGMAICNSCRKRHNEKLKEYQPSRLEEDDT</sequence>
<evidence type="ECO:0000256" key="12">
    <source>
        <dbReference type="ARBA" id="ARBA00048140"/>
    </source>
</evidence>
<gene>
    <name evidence="22" type="ORF">PACLA_8A023524</name>
</gene>
<dbReference type="PANTHER" id="PTHR44229">
    <property type="entry name" value="15-HYDROXYPROSTAGLANDIN DEHYDROGENASE [NAD(+)]"/>
    <property type="match status" value="1"/>
</dbReference>
<dbReference type="EC" id="1.1.1.232" evidence="4"/>
<comment type="catalytic activity">
    <reaction evidence="21">
        <text>resolvin E1 + NAD(+) = 18-oxo-resolvin E1 + NADH + H(+)</text>
        <dbReference type="Rhea" id="RHEA:49244"/>
        <dbReference type="ChEBI" id="CHEBI:15378"/>
        <dbReference type="ChEBI" id="CHEBI:57540"/>
        <dbReference type="ChEBI" id="CHEBI:57945"/>
        <dbReference type="ChEBI" id="CHEBI:91000"/>
        <dbReference type="ChEBI" id="CHEBI:91001"/>
    </reaction>
    <physiologicalReaction direction="left-to-right" evidence="21">
        <dbReference type="Rhea" id="RHEA:49245"/>
    </physiologicalReaction>
</comment>
<evidence type="ECO:0000256" key="6">
    <source>
        <dbReference type="ARBA" id="ARBA00041812"/>
    </source>
</evidence>
<dbReference type="OrthoDB" id="37659at2759"/>
<dbReference type="InterPro" id="IPR002347">
    <property type="entry name" value="SDR_fam"/>
</dbReference>
<comment type="catalytic activity">
    <reaction evidence="13">
        <text>(11R)-hydroxy-(5Z,8Z,12E,14Z)-eicosatetraenoate + NAD(+) = 11-oxo-(5Z,8Z,12E,14Z)-eicosatetraenoate + NADH + H(+)</text>
        <dbReference type="Rhea" id="RHEA:48640"/>
        <dbReference type="ChEBI" id="CHEBI:15378"/>
        <dbReference type="ChEBI" id="CHEBI:57540"/>
        <dbReference type="ChEBI" id="CHEBI:57945"/>
        <dbReference type="ChEBI" id="CHEBI:78836"/>
        <dbReference type="ChEBI" id="CHEBI:90697"/>
    </reaction>
    <physiologicalReaction direction="left-to-right" evidence="13">
        <dbReference type="Rhea" id="RHEA:48641"/>
    </physiologicalReaction>
</comment>
<keyword evidence="2" id="KW-0560">Oxidoreductase</keyword>
<evidence type="ECO:0000256" key="17">
    <source>
        <dbReference type="ARBA" id="ARBA00048611"/>
    </source>
</evidence>
<comment type="catalytic activity">
    <reaction evidence="10">
        <text>resolvin D1 + NAD(+) = 8-oxoresolvin D1 + NADH + H(+)</text>
        <dbReference type="Rhea" id="RHEA:50124"/>
        <dbReference type="ChEBI" id="CHEBI:15378"/>
        <dbReference type="ChEBI" id="CHEBI:57540"/>
        <dbReference type="ChEBI" id="CHEBI:57945"/>
        <dbReference type="ChEBI" id="CHEBI:132079"/>
        <dbReference type="ChEBI" id="CHEBI:132080"/>
    </reaction>
    <physiologicalReaction direction="left-to-right" evidence="10">
        <dbReference type="Rhea" id="RHEA:50125"/>
    </physiologicalReaction>
</comment>
<comment type="catalytic activity">
    <reaction evidence="12">
        <text>15-oxo-(5S,6R)-dihydroxy-(7E,9E,11Z)-eicosatrienoate + NADH + H(+) = (5S,6R,15S)-trihydroxy-(7E,9E,11Z)-eicosatrienoate + NAD(+)</text>
        <dbReference type="Rhea" id="RHEA:41596"/>
        <dbReference type="ChEBI" id="CHEBI:15378"/>
        <dbReference type="ChEBI" id="CHEBI:57540"/>
        <dbReference type="ChEBI" id="CHEBI:57945"/>
        <dbReference type="ChEBI" id="CHEBI:78325"/>
        <dbReference type="ChEBI" id="CHEBI:78329"/>
    </reaction>
    <physiologicalReaction direction="left-to-right" evidence="12">
        <dbReference type="Rhea" id="RHEA:41597"/>
    </physiologicalReaction>
</comment>
<evidence type="ECO:0000256" key="20">
    <source>
        <dbReference type="ARBA" id="ARBA00049151"/>
    </source>
</evidence>
<evidence type="ECO:0000256" key="2">
    <source>
        <dbReference type="ARBA" id="ARBA00023002"/>
    </source>
</evidence>
<evidence type="ECO:0000256" key="7">
    <source>
        <dbReference type="ARBA" id="ARBA00042026"/>
    </source>
</evidence>
<evidence type="ECO:0000256" key="1">
    <source>
        <dbReference type="ARBA" id="ARBA00006484"/>
    </source>
</evidence>
<dbReference type="EC" id="1.1.1.141" evidence="3"/>
<comment type="catalytic activity">
    <reaction evidence="14">
        <text>resolvin D1 + NAD(+) = 17-oxoresolvin D1 + NADH + H(+)</text>
        <dbReference type="Rhea" id="RHEA:50128"/>
        <dbReference type="ChEBI" id="CHEBI:15378"/>
        <dbReference type="ChEBI" id="CHEBI:57540"/>
        <dbReference type="ChEBI" id="CHEBI:57945"/>
        <dbReference type="ChEBI" id="CHEBI:132079"/>
        <dbReference type="ChEBI" id="CHEBI:132081"/>
    </reaction>
    <physiologicalReaction direction="left-to-right" evidence="14">
        <dbReference type="Rhea" id="RHEA:50129"/>
    </physiologicalReaction>
</comment>
<evidence type="ECO:0000313" key="23">
    <source>
        <dbReference type="Proteomes" id="UP001152795"/>
    </source>
</evidence>
<comment type="catalytic activity">
    <reaction evidence="19">
        <text>resolvin D2 + NAD(+) = 16-oxoresolvin D2 + NADH + H(+)</text>
        <dbReference type="Rhea" id="RHEA:53588"/>
        <dbReference type="ChEBI" id="CHEBI:15378"/>
        <dbReference type="ChEBI" id="CHEBI:57540"/>
        <dbReference type="ChEBI" id="CHEBI:57945"/>
        <dbReference type="ChEBI" id="CHEBI:133367"/>
        <dbReference type="ChEBI" id="CHEBI:137498"/>
    </reaction>
    <physiologicalReaction direction="left-to-right" evidence="19">
        <dbReference type="Rhea" id="RHEA:53589"/>
    </physiologicalReaction>
</comment>
<evidence type="ECO:0000256" key="21">
    <source>
        <dbReference type="ARBA" id="ARBA00049188"/>
    </source>
</evidence>
<dbReference type="GO" id="GO:0005737">
    <property type="term" value="C:cytoplasm"/>
    <property type="evidence" value="ECO:0007669"/>
    <property type="project" value="TreeGrafter"/>
</dbReference>
<evidence type="ECO:0000256" key="4">
    <source>
        <dbReference type="ARBA" id="ARBA00039060"/>
    </source>
</evidence>
<keyword evidence="23" id="KW-1185">Reference proteome</keyword>
<reference evidence="22" key="1">
    <citation type="submission" date="2020-04" db="EMBL/GenBank/DDBJ databases">
        <authorList>
            <person name="Alioto T."/>
            <person name="Alioto T."/>
            <person name="Gomez Garrido J."/>
        </authorList>
    </citation>
    <scope>NUCLEOTIDE SEQUENCE</scope>
    <source>
        <strain evidence="22">A484AB</strain>
    </source>
</reference>
<dbReference type="GO" id="GO:0016404">
    <property type="term" value="F:15-hydroxyprostaglandin dehydrogenase (NAD+) activity"/>
    <property type="evidence" value="ECO:0007669"/>
    <property type="project" value="UniProtKB-EC"/>
</dbReference>
<evidence type="ECO:0000256" key="16">
    <source>
        <dbReference type="ARBA" id="ARBA00048535"/>
    </source>
</evidence>
<comment type="catalytic activity">
    <reaction evidence="17">
        <text>prostaglandin A1 + NAD(+) = 15-oxo-prostaglandin A1 + NADH + H(+)</text>
        <dbReference type="Rhea" id="RHEA:41263"/>
        <dbReference type="ChEBI" id="CHEBI:15378"/>
        <dbReference type="ChEBI" id="CHEBI:57398"/>
        <dbReference type="ChEBI" id="CHEBI:57540"/>
        <dbReference type="ChEBI" id="CHEBI:57945"/>
        <dbReference type="ChEBI" id="CHEBI:85072"/>
    </reaction>
    <physiologicalReaction direction="left-to-right" evidence="17">
        <dbReference type="Rhea" id="RHEA:41264"/>
    </physiologicalReaction>
</comment>
<evidence type="ECO:0000256" key="10">
    <source>
        <dbReference type="ARBA" id="ARBA00047672"/>
    </source>
</evidence>
<comment type="catalytic activity">
    <reaction evidence="9">
        <text>prostaglandin E1 + NAD(+) = 15-oxoprostaglandin E1 + NADH + H(+)</text>
        <dbReference type="Rhea" id="RHEA:16477"/>
        <dbReference type="ChEBI" id="CHEBI:15378"/>
        <dbReference type="ChEBI" id="CHEBI:57397"/>
        <dbReference type="ChEBI" id="CHEBI:57401"/>
        <dbReference type="ChEBI" id="CHEBI:57540"/>
        <dbReference type="ChEBI" id="CHEBI:57945"/>
    </reaction>
    <physiologicalReaction direction="left-to-right" evidence="9">
        <dbReference type="Rhea" id="RHEA:16478"/>
    </physiologicalReaction>
</comment>
<dbReference type="SUPFAM" id="SSF51735">
    <property type="entry name" value="NAD(P)-binding Rossmann-fold domains"/>
    <property type="match status" value="1"/>
</dbReference>
<evidence type="ECO:0000256" key="9">
    <source>
        <dbReference type="ARBA" id="ARBA00047325"/>
    </source>
</evidence>
<name>A0A6S7G6A8_PARCT</name>
<comment type="catalytic activity">
    <reaction evidence="20">
        <text>(15S)-hydroxy-(5Z,8Z,11Z,13E)-eicosatetraenoate + NAD(+) = 15-oxo-(5Z,8Z,11Z,13E)-eicosatetraenoate + NADH + H(+)</text>
        <dbReference type="Rhea" id="RHEA:23260"/>
        <dbReference type="ChEBI" id="CHEBI:15378"/>
        <dbReference type="ChEBI" id="CHEBI:57409"/>
        <dbReference type="ChEBI" id="CHEBI:57410"/>
        <dbReference type="ChEBI" id="CHEBI:57540"/>
        <dbReference type="ChEBI" id="CHEBI:57945"/>
        <dbReference type="EC" id="1.1.1.232"/>
    </reaction>
    <physiologicalReaction direction="left-to-right" evidence="20">
        <dbReference type="Rhea" id="RHEA:23261"/>
    </physiologicalReaction>
</comment>
<evidence type="ECO:0000313" key="22">
    <source>
        <dbReference type="EMBL" id="CAB3984519.1"/>
    </source>
</evidence>
<dbReference type="Proteomes" id="UP001152795">
    <property type="component" value="Unassembled WGS sequence"/>
</dbReference>
<dbReference type="Gene3D" id="3.40.50.720">
    <property type="entry name" value="NAD(P)-binding Rossmann-like Domain"/>
    <property type="match status" value="1"/>
</dbReference>
<comment type="catalytic activity">
    <reaction evidence="16">
        <text>lipoxin A4 + NAD(+) = 15-oxo-(5S,6R)-dihydroxy-(7E,9E,11Z,13E)-eicosatetraenoate + NADH + H(+)</text>
        <dbReference type="Rhea" id="RHEA:41572"/>
        <dbReference type="ChEBI" id="CHEBI:15378"/>
        <dbReference type="ChEBI" id="CHEBI:57540"/>
        <dbReference type="ChEBI" id="CHEBI:57945"/>
        <dbReference type="ChEBI" id="CHEBI:67026"/>
        <dbReference type="ChEBI" id="CHEBI:78311"/>
    </reaction>
    <physiologicalReaction direction="left-to-right" evidence="16">
        <dbReference type="Rhea" id="RHEA:41573"/>
    </physiologicalReaction>
</comment>
<evidence type="ECO:0000256" key="8">
    <source>
        <dbReference type="ARBA" id="ARBA00045705"/>
    </source>
</evidence>
<evidence type="ECO:0000256" key="15">
    <source>
        <dbReference type="ARBA" id="ARBA00048393"/>
    </source>
</evidence>
<dbReference type="PRINTS" id="PR00081">
    <property type="entry name" value="GDHRDH"/>
</dbReference>